<keyword evidence="2" id="KW-1185">Reference proteome</keyword>
<name>A0ABU6IUX2_9FLAO</name>
<reference evidence="1 2" key="1">
    <citation type="submission" date="2024-01" db="EMBL/GenBank/DDBJ databases">
        <title>The strains designed SYSU M86414 and SYSU M84420 isolated from the marine sediment in San Sha City (Hainan Province, China).</title>
        <authorList>
            <person name="Guo D."/>
        </authorList>
    </citation>
    <scope>NUCLEOTIDE SEQUENCE [LARGE SCALE GENOMIC DNA]</scope>
    <source>
        <strain evidence="1 2">SYSU M84420</strain>
    </source>
</reference>
<keyword evidence="1" id="KW-0413">Isomerase</keyword>
<dbReference type="Proteomes" id="UP001355298">
    <property type="component" value="Unassembled WGS sequence"/>
</dbReference>
<feature type="non-terminal residue" evidence="1">
    <location>
        <position position="75"/>
    </location>
</feature>
<comment type="caution">
    <text evidence="1">The sequence shown here is derived from an EMBL/GenBank/DDBJ whole genome shotgun (WGS) entry which is preliminary data.</text>
</comment>
<dbReference type="GO" id="GO:0016853">
    <property type="term" value="F:isomerase activity"/>
    <property type="evidence" value="ECO:0007669"/>
    <property type="project" value="UniProtKB-KW"/>
</dbReference>
<dbReference type="EMBL" id="JAYMGW010000020">
    <property type="protein sequence ID" value="MEC4266814.1"/>
    <property type="molecule type" value="Genomic_DNA"/>
</dbReference>
<organism evidence="1 2">
    <name type="scientific">Flagellimonas halotolerans</name>
    <dbReference type="NCBI Taxonomy" id="3112164"/>
    <lineage>
        <taxon>Bacteria</taxon>
        <taxon>Pseudomonadati</taxon>
        <taxon>Bacteroidota</taxon>
        <taxon>Flavobacteriia</taxon>
        <taxon>Flavobacteriales</taxon>
        <taxon>Flavobacteriaceae</taxon>
        <taxon>Flagellimonas</taxon>
    </lineage>
</organism>
<evidence type="ECO:0000313" key="2">
    <source>
        <dbReference type="Proteomes" id="UP001355298"/>
    </source>
</evidence>
<proteinExistence type="predicted"/>
<sequence>MKRREFVRNKIIASTAIGLGGAPLFAMESQNTYPLVKNDFQLKYAPHLGMFKESAGDDPIDQLNFMADMGFTAFE</sequence>
<protein>
    <submittedName>
        <fullName evidence="1">Xylose isomerase</fullName>
    </submittedName>
</protein>
<evidence type="ECO:0000313" key="1">
    <source>
        <dbReference type="EMBL" id="MEC4266814.1"/>
    </source>
</evidence>
<accession>A0ABU6IUX2</accession>
<gene>
    <name evidence="1" type="ORF">VOP03_15770</name>
</gene>